<reference evidence="2 3" key="1">
    <citation type="submission" date="2023-11" db="EMBL/GenBank/DDBJ databases">
        <title>A Novel Polar Bacteriovorax (B. antarcticus) Isolated from the Biocrust in Antarctica.</title>
        <authorList>
            <person name="Mun W."/>
            <person name="Choi S.Y."/>
            <person name="Mitchell R.J."/>
        </authorList>
    </citation>
    <scope>NUCLEOTIDE SEQUENCE [LARGE SCALE GENOMIC DNA]</scope>
    <source>
        <strain evidence="2 3">PP10</strain>
    </source>
</reference>
<organism evidence="2 3">
    <name type="scientific">Bacteriovorax antarcticus</name>
    <dbReference type="NCBI Taxonomy" id="3088717"/>
    <lineage>
        <taxon>Bacteria</taxon>
        <taxon>Pseudomonadati</taxon>
        <taxon>Bdellovibrionota</taxon>
        <taxon>Bacteriovoracia</taxon>
        <taxon>Bacteriovoracales</taxon>
        <taxon>Bacteriovoracaceae</taxon>
        <taxon>Bacteriovorax</taxon>
    </lineage>
</organism>
<dbReference type="Proteomes" id="UP001302274">
    <property type="component" value="Unassembled WGS sequence"/>
</dbReference>
<evidence type="ECO:0000313" key="2">
    <source>
        <dbReference type="EMBL" id="MEA9357454.1"/>
    </source>
</evidence>
<keyword evidence="1" id="KW-0812">Transmembrane</keyword>
<accession>A0ABU5VWM3</accession>
<feature type="transmembrane region" description="Helical" evidence="1">
    <location>
        <begin position="47"/>
        <end position="65"/>
    </location>
</feature>
<keyword evidence="1" id="KW-1133">Transmembrane helix</keyword>
<feature type="transmembrane region" description="Helical" evidence="1">
    <location>
        <begin position="12"/>
        <end position="35"/>
    </location>
</feature>
<protein>
    <submittedName>
        <fullName evidence="2">Benzoate/H(+) symporter BenE family transporter</fullName>
    </submittedName>
</protein>
<gene>
    <name evidence="2" type="ORF">SHI21_14600</name>
</gene>
<dbReference type="NCBIfam" id="TIGR00843">
    <property type="entry name" value="benE"/>
    <property type="match status" value="1"/>
</dbReference>
<name>A0ABU5VWM3_9BACT</name>
<feature type="transmembrane region" description="Helical" evidence="1">
    <location>
        <begin position="248"/>
        <end position="272"/>
    </location>
</feature>
<evidence type="ECO:0000313" key="3">
    <source>
        <dbReference type="Proteomes" id="UP001302274"/>
    </source>
</evidence>
<proteinExistence type="predicted"/>
<keyword evidence="3" id="KW-1185">Reference proteome</keyword>
<evidence type="ECO:0000256" key="1">
    <source>
        <dbReference type="SAM" id="Phobius"/>
    </source>
</evidence>
<dbReference type="Pfam" id="PF03594">
    <property type="entry name" value="BenE"/>
    <property type="match status" value="1"/>
</dbReference>
<comment type="caution">
    <text evidence="2">The sequence shown here is derived from an EMBL/GenBank/DDBJ whole genome shotgun (WGS) entry which is preliminary data.</text>
</comment>
<feature type="transmembrane region" description="Helical" evidence="1">
    <location>
        <begin position="122"/>
        <end position="140"/>
    </location>
</feature>
<feature type="transmembrane region" description="Helical" evidence="1">
    <location>
        <begin position="170"/>
        <end position="191"/>
    </location>
</feature>
<dbReference type="RefSeq" id="WP_323577466.1">
    <property type="nucleotide sequence ID" value="NZ_JAYGJQ010000002.1"/>
</dbReference>
<feature type="transmembrane region" description="Helical" evidence="1">
    <location>
        <begin position="321"/>
        <end position="342"/>
    </location>
</feature>
<dbReference type="PANTHER" id="PTHR30199:SF0">
    <property type="entry name" value="INNER MEMBRANE PROTEIN YDCO"/>
    <property type="match status" value="1"/>
</dbReference>
<feature type="transmembrane region" description="Helical" evidence="1">
    <location>
        <begin position="96"/>
        <end position="115"/>
    </location>
</feature>
<dbReference type="InterPro" id="IPR004711">
    <property type="entry name" value="Benzoate_Transporter"/>
</dbReference>
<feature type="transmembrane region" description="Helical" evidence="1">
    <location>
        <begin position="362"/>
        <end position="384"/>
    </location>
</feature>
<feature type="transmembrane region" description="Helical" evidence="1">
    <location>
        <begin position="203"/>
        <end position="227"/>
    </location>
</feature>
<dbReference type="EMBL" id="JAYGJQ010000002">
    <property type="protein sequence ID" value="MEA9357454.1"/>
    <property type="molecule type" value="Genomic_DNA"/>
</dbReference>
<keyword evidence="1" id="KW-0472">Membrane</keyword>
<feature type="transmembrane region" description="Helical" evidence="1">
    <location>
        <begin position="292"/>
        <end position="314"/>
    </location>
</feature>
<dbReference type="PANTHER" id="PTHR30199">
    <property type="entry name" value="MFS FAMILY TRANSPORTER, PREDICTED SUBSTRATE BENZOATE"/>
    <property type="match status" value="1"/>
</dbReference>
<feature type="transmembrane region" description="Helical" evidence="1">
    <location>
        <begin position="72"/>
        <end position="90"/>
    </location>
</feature>
<sequence length="388" mass="41443">MKNIMNDFSLSTIVAGFIAVLVGYTSSAVIVFQAATAAGASAAQAGAWLGIICVAMGILTISLSAKYKIPIMFAWSTPGAALLITSVGGFTLSEVIGVFIFSAAMIFLCGVTGFFEKMMNKIPVGIASAMLAGILLHFAFEVFTSMKTQIVLSMVMFFTYMIGRRFFQRYNIIVVLVFGVMVAWLQNLLHFTPVDFTVLRPEFIAPTFSLASIIGVGIPLFIVTMTSQNMTGVAVIKAFDYKPQISKIIGWSGFVNLLIAPFGGYTINLAALTAAICMGPESHPDETKRYTAAISSGIIYIFIGLFSSAIVGIFVAFPKELIMTIAGLALIGTINSGIISAVHHEADREASMMTFFVTASGVSLFGIGSAFWGLVAGCVFSLILKLRK</sequence>